<dbReference type="InterPro" id="IPR007995">
    <property type="entry name" value="DUF742"/>
</dbReference>
<sequence>MSGSGEPDRHQFSQPFGARPLRPYVITRGRARATRNTVGVETLLIAPDPTRELPVTASREERALVRMCGRLLSLVEAAAHLDLPVSLVSVLASDLIDAGYLTARSGAPRQAAPDSQLLQEVLHGLRGIR</sequence>
<keyword evidence="2" id="KW-1185">Reference proteome</keyword>
<dbReference type="EMBL" id="JAHBAY010000006">
    <property type="protein sequence ID" value="MBT0770635.1"/>
    <property type="molecule type" value="Genomic_DNA"/>
</dbReference>
<comment type="caution">
    <text evidence="1">The sequence shown here is derived from an EMBL/GenBank/DDBJ whole genome shotgun (WGS) entry which is preliminary data.</text>
</comment>
<reference evidence="1 2" key="1">
    <citation type="submission" date="2021-05" db="EMBL/GenBank/DDBJ databases">
        <title>Kineosporia and Streptomyces sp. nov. two new marine actinobacteria isolated from Coral.</title>
        <authorList>
            <person name="Buangrab K."/>
            <person name="Sutthacheep M."/>
            <person name="Yeemin T."/>
            <person name="Harunari E."/>
            <person name="Igarashi Y."/>
            <person name="Kanchanasin P."/>
            <person name="Tanasupawat S."/>
            <person name="Phongsopitanun W."/>
        </authorList>
    </citation>
    <scope>NUCLEOTIDE SEQUENCE [LARGE SCALE GENOMIC DNA]</scope>
    <source>
        <strain evidence="1 2">J2-2</strain>
    </source>
</reference>
<dbReference type="PANTHER" id="PTHR36221:SF1">
    <property type="entry name" value="DUF742 DOMAIN-CONTAINING PROTEIN"/>
    <property type="match status" value="1"/>
</dbReference>
<evidence type="ECO:0000313" key="1">
    <source>
        <dbReference type="EMBL" id="MBT0770635.1"/>
    </source>
</evidence>
<dbReference type="PANTHER" id="PTHR36221">
    <property type="entry name" value="DUF742 DOMAIN-CONTAINING PROTEIN"/>
    <property type="match status" value="1"/>
</dbReference>
<proteinExistence type="predicted"/>
<protein>
    <submittedName>
        <fullName evidence="1">DUF742 domain-containing protein</fullName>
    </submittedName>
</protein>
<dbReference type="Pfam" id="PF05331">
    <property type="entry name" value="DUF742"/>
    <property type="match status" value="1"/>
</dbReference>
<gene>
    <name evidence="1" type="ORF">KIH74_16955</name>
</gene>
<dbReference type="Proteomes" id="UP001197247">
    <property type="component" value="Unassembled WGS sequence"/>
</dbReference>
<evidence type="ECO:0000313" key="2">
    <source>
        <dbReference type="Proteomes" id="UP001197247"/>
    </source>
</evidence>
<organism evidence="1 2">
    <name type="scientific">Kineosporia corallincola</name>
    <dbReference type="NCBI Taxonomy" id="2835133"/>
    <lineage>
        <taxon>Bacteria</taxon>
        <taxon>Bacillati</taxon>
        <taxon>Actinomycetota</taxon>
        <taxon>Actinomycetes</taxon>
        <taxon>Kineosporiales</taxon>
        <taxon>Kineosporiaceae</taxon>
        <taxon>Kineosporia</taxon>
    </lineage>
</organism>
<dbReference type="RefSeq" id="WP_214156920.1">
    <property type="nucleotide sequence ID" value="NZ_JAHBAY010000006.1"/>
</dbReference>
<accession>A0ABS5THW3</accession>
<name>A0ABS5THW3_9ACTN</name>